<feature type="chain" id="PRO_5041109753" evidence="9">
    <location>
        <begin position="24"/>
        <end position="1201"/>
    </location>
</feature>
<dbReference type="PANTHER" id="PTHR22762">
    <property type="entry name" value="ALPHA-GLUCOSIDASE"/>
    <property type="match status" value="1"/>
</dbReference>
<comment type="subcellular location">
    <subcellularLocation>
        <location evidence="1">Membrane</location>
    </subcellularLocation>
</comment>
<evidence type="ECO:0000256" key="8">
    <source>
        <dbReference type="SAM" id="MobiDB-lite"/>
    </source>
</evidence>
<dbReference type="PROSITE" id="PS00129">
    <property type="entry name" value="GLYCOSYL_HYDROL_F31_1"/>
    <property type="match status" value="1"/>
</dbReference>
<reference evidence="12 13" key="1">
    <citation type="submission" date="2022-11" db="UniProtKB">
        <authorList>
            <consortium name="WormBaseParasite"/>
        </authorList>
    </citation>
    <scope>IDENTIFICATION</scope>
</reference>
<dbReference type="GO" id="GO:0004558">
    <property type="term" value="F:alpha-1,4-glucosidase activity"/>
    <property type="evidence" value="ECO:0007669"/>
    <property type="project" value="TreeGrafter"/>
</dbReference>
<sequence length="1201" mass="132857">MHGLSLRLFSLVQITVLVIEVNATPITPIKNDLRIDCTPDWGNKNAKITCEKRSCSWIPAYPSDIGIPWCYFPPNTGYNILYSNDSLIVLRKYAGSPTSPFGKDINEITLKQTRIGDTLNVRIGYDGGYEPPVYIPRRPSTSTDILSLVQGGRMSEINDKIFSFSIERDSGSRIWDTSIGGMLFADQYIQIATLLPSDKIYGFGENIHKNLKHSFNGYRTWGMFARAEEQNSNSIPIGQNLYGVHPFYLGLEADNKAHGVLIWNSNAQEVTTGMGPHLIYRTIGGILDLYFFAGPKPEQVVQQYQMLIGTPFLPAYWALGFQLSSNGLKTLADVETVVDRISTSNVSLDVVHFDVSYMSGHNNDFTIEQPWSGLGNYAKKLHQKGMRVMLTVGPAIRADSGAFRRSLQQNSSYIEWPQMDLVQNDTNQLYPLTKGTKIMLGVLWSDRHVAFPDFLDPLNKTTKWWANETAELHKSTNFDGLWIDMNEPASFGTNEQHRWHWQQKQLTSLKCPLSGDNSGLDIPPYQTVNAHQWGLRNVLSTKTLCMLASTSRNRTRFYDTKNLYGLSQAIATQAALFESTAQRGVVISRSTFPSSGHYAGHCLGGNNNQWEDLRTSIIRVQEFNLFGIPYVGGDICGYFPGGNEELCLRWQQLAVFYSLSRDRGGNIRTMYNKAVSSIHANATRQANFFRYQYLPYLYSLHFDASVKGGSVIRPVFFEFPNDSQTHNLGYQFMWGPGLMVVPALYPGVKKVSAYLPVEASWYSLREADYGQSIPGGRRELTARSDELPPIFLRGGVIIPRQRPGTTTTASRGSPFELVIALDPSGSGSSGQLYWDDGFSLVPNNDFKSYDYNHWIFTLNHTNLLNTSTVLSIFPIKITSGLKIPTLDIIEIFGYNVPPDLSTLIMHKNDSIVRETIANGCECLYDAHSGIFHIEKKHFIDLSTNETIKLIWNNIESGTYLRRRKARAALSKRISEQTNIETDTLITTTTIETTTTTPTTPSTTTQTTTTTPTTTTTTPETTTTTPATTSTTTQTTTTTPTTTTTTPETTTTTPTTTTTTPETTTTTPTTTTTTTQTTTTTPTTTTTTPETTTTTPMTTTTPTPTSTTTETTTTTPTTTSTITQTTTTTPTTTTTTPETTTTTPTTTTTTPETTTTTPTTTSTTTQTTTTTPTTTTTTPETTTTTPTTTSTTPETTTTTPTT</sequence>
<dbReference type="GO" id="GO:0005975">
    <property type="term" value="P:carbohydrate metabolic process"/>
    <property type="evidence" value="ECO:0007669"/>
    <property type="project" value="InterPro"/>
</dbReference>
<organism evidence="11 12">
    <name type="scientific">Parascaris univalens</name>
    <name type="common">Nematode worm</name>
    <dbReference type="NCBI Taxonomy" id="6257"/>
    <lineage>
        <taxon>Eukaryota</taxon>
        <taxon>Metazoa</taxon>
        <taxon>Ecdysozoa</taxon>
        <taxon>Nematoda</taxon>
        <taxon>Chromadorea</taxon>
        <taxon>Rhabditida</taxon>
        <taxon>Spirurina</taxon>
        <taxon>Ascaridomorpha</taxon>
        <taxon>Ascaridoidea</taxon>
        <taxon>Ascarididae</taxon>
        <taxon>Parascaris</taxon>
    </lineage>
</organism>
<keyword evidence="9" id="KW-0732">Signal</keyword>
<feature type="signal peptide" evidence="9">
    <location>
        <begin position="1"/>
        <end position="23"/>
    </location>
</feature>
<keyword evidence="4" id="KW-0472">Membrane</keyword>
<dbReference type="GO" id="GO:0016020">
    <property type="term" value="C:membrane"/>
    <property type="evidence" value="ECO:0007669"/>
    <property type="project" value="UniProtKB-SubCell"/>
</dbReference>
<evidence type="ECO:0000256" key="4">
    <source>
        <dbReference type="ARBA" id="ARBA00023136"/>
    </source>
</evidence>
<name>A0A915BCS8_PARUN</name>
<feature type="domain" description="P-type" evidence="10">
    <location>
        <begin position="24"/>
        <end position="74"/>
    </location>
</feature>
<dbReference type="SUPFAM" id="SSF51445">
    <property type="entry name" value="(Trans)glycosidases"/>
    <property type="match status" value="1"/>
</dbReference>
<accession>A0A915BCS8</accession>
<evidence type="ECO:0000256" key="2">
    <source>
        <dbReference type="ARBA" id="ARBA00007806"/>
    </source>
</evidence>
<dbReference type="AlphaFoldDB" id="A0A915BCS8"/>
<dbReference type="CDD" id="cd14752">
    <property type="entry name" value="GH31_N"/>
    <property type="match status" value="1"/>
</dbReference>
<dbReference type="SUPFAM" id="SSF74650">
    <property type="entry name" value="Galactose mutarotase-like"/>
    <property type="match status" value="1"/>
</dbReference>
<dbReference type="PANTHER" id="PTHR22762:SF94">
    <property type="entry name" value="P-TYPE DOMAIN-CONTAINING PROTEIN"/>
    <property type="match status" value="1"/>
</dbReference>
<evidence type="ECO:0000256" key="1">
    <source>
        <dbReference type="ARBA" id="ARBA00004370"/>
    </source>
</evidence>
<dbReference type="WBParaSite" id="PgR034_g084_t01">
    <property type="protein sequence ID" value="PgR034_g084_t01"/>
    <property type="gene ID" value="PgR034_g084"/>
</dbReference>
<dbReference type="Gene3D" id="2.60.40.1180">
    <property type="entry name" value="Golgi alpha-mannosidase II"/>
    <property type="match status" value="2"/>
</dbReference>
<evidence type="ECO:0000313" key="13">
    <source>
        <dbReference type="WBParaSite" id="PgR034_g084_t02"/>
    </source>
</evidence>
<dbReference type="Pfam" id="PF21365">
    <property type="entry name" value="Glyco_hydro_31_3rd"/>
    <property type="match status" value="1"/>
</dbReference>
<dbReference type="InterPro" id="IPR017853">
    <property type="entry name" value="GH"/>
</dbReference>
<dbReference type="InterPro" id="IPR044913">
    <property type="entry name" value="P_trefoil_dom_sf"/>
</dbReference>
<dbReference type="Pfam" id="PF00088">
    <property type="entry name" value="Trefoil"/>
    <property type="match status" value="1"/>
</dbReference>
<dbReference type="GO" id="GO:0030246">
    <property type="term" value="F:carbohydrate binding"/>
    <property type="evidence" value="ECO:0007669"/>
    <property type="project" value="InterPro"/>
</dbReference>
<proteinExistence type="inferred from homology"/>
<evidence type="ECO:0000256" key="7">
    <source>
        <dbReference type="PROSITE-ProRule" id="PRU00779"/>
    </source>
</evidence>
<dbReference type="InterPro" id="IPR000519">
    <property type="entry name" value="P_trefoil_dom"/>
</dbReference>
<evidence type="ECO:0000313" key="12">
    <source>
        <dbReference type="WBParaSite" id="PgR034_g084_t01"/>
    </source>
</evidence>
<dbReference type="Gene3D" id="4.10.110.10">
    <property type="entry name" value="Spasmolytic Protein, domain 1"/>
    <property type="match status" value="1"/>
</dbReference>
<comment type="caution">
    <text evidence="7">Lacks conserved residue(s) required for the propagation of feature annotation.</text>
</comment>
<dbReference type="CDD" id="cd00111">
    <property type="entry name" value="Trefoil"/>
    <property type="match status" value="1"/>
</dbReference>
<dbReference type="InterPro" id="IPR013780">
    <property type="entry name" value="Glyco_hydro_b"/>
</dbReference>
<evidence type="ECO:0000256" key="5">
    <source>
        <dbReference type="ARBA" id="ARBA00023157"/>
    </source>
</evidence>
<feature type="region of interest" description="Disordered" evidence="8">
    <location>
        <begin position="992"/>
        <end position="1201"/>
    </location>
</feature>
<dbReference type="InterPro" id="IPR030458">
    <property type="entry name" value="Glyco_hydro_31_AS"/>
</dbReference>
<protein>
    <submittedName>
        <fullName evidence="12 13">P-type domain-containing protein</fullName>
    </submittedName>
</protein>
<dbReference type="InterPro" id="IPR011013">
    <property type="entry name" value="Gal_mutarotase_sf_dom"/>
</dbReference>
<evidence type="ECO:0000313" key="11">
    <source>
        <dbReference type="Proteomes" id="UP000887569"/>
    </source>
</evidence>
<dbReference type="InterPro" id="IPR048395">
    <property type="entry name" value="Glyco_hydro_31_C"/>
</dbReference>
<evidence type="ECO:0000259" key="10">
    <source>
        <dbReference type="PROSITE" id="PS51448"/>
    </source>
</evidence>
<dbReference type="InterPro" id="IPR000322">
    <property type="entry name" value="Glyco_hydro_31_TIM"/>
</dbReference>
<keyword evidence="11" id="KW-1185">Reference proteome</keyword>
<dbReference type="WBParaSite" id="PgR034_g084_t02">
    <property type="protein sequence ID" value="PgR034_g084_t02"/>
    <property type="gene ID" value="PgR034_g084"/>
</dbReference>
<dbReference type="Gene3D" id="2.60.40.1760">
    <property type="entry name" value="glycosyl hydrolase (family 31)"/>
    <property type="match status" value="1"/>
</dbReference>
<evidence type="ECO:0000256" key="6">
    <source>
        <dbReference type="ARBA" id="ARBA00023295"/>
    </source>
</evidence>
<dbReference type="Gene3D" id="3.20.20.80">
    <property type="entry name" value="Glycosidases"/>
    <property type="match status" value="1"/>
</dbReference>
<keyword evidence="3" id="KW-0378">Hydrolase</keyword>
<dbReference type="SUPFAM" id="SSF51011">
    <property type="entry name" value="Glycosyl hydrolase domain"/>
    <property type="match status" value="1"/>
</dbReference>
<keyword evidence="5" id="KW-1015">Disulfide bond</keyword>
<evidence type="ECO:0000256" key="3">
    <source>
        <dbReference type="ARBA" id="ARBA00022801"/>
    </source>
</evidence>
<dbReference type="Proteomes" id="UP000887569">
    <property type="component" value="Unplaced"/>
</dbReference>
<evidence type="ECO:0000256" key="9">
    <source>
        <dbReference type="SAM" id="SignalP"/>
    </source>
</evidence>
<dbReference type="PROSITE" id="PS51448">
    <property type="entry name" value="P_TREFOIL_2"/>
    <property type="match status" value="1"/>
</dbReference>
<comment type="similarity">
    <text evidence="2">Belongs to the glycosyl hydrolase 31 family.</text>
</comment>
<dbReference type="Pfam" id="PF01055">
    <property type="entry name" value="Glyco_hydro_31_2nd"/>
    <property type="match status" value="1"/>
</dbReference>
<keyword evidence="6" id="KW-0326">Glycosidase</keyword>